<evidence type="ECO:0000313" key="10">
    <source>
        <dbReference type="Proteomes" id="UP000435649"/>
    </source>
</evidence>
<dbReference type="Proteomes" id="UP000435649">
    <property type="component" value="Unassembled WGS sequence"/>
</dbReference>
<feature type="region of interest" description="Disordered" evidence="6">
    <location>
        <begin position="1"/>
        <end position="29"/>
    </location>
</feature>
<dbReference type="AlphaFoldDB" id="A0A844G2H0"/>
<evidence type="ECO:0000259" key="8">
    <source>
        <dbReference type="Pfam" id="PF08340"/>
    </source>
</evidence>
<reference evidence="9 10" key="1">
    <citation type="submission" date="2019-08" db="EMBL/GenBank/DDBJ databases">
        <title>In-depth cultivation of the pig gut microbiome towards novel bacterial diversity and tailored functional studies.</title>
        <authorList>
            <person name="Wylensek D."/>
            <person name="Hitch T.C.A."/>
            <person name="Clavel T."/>
        </authorList>
    </citation>
    <scope>NUCLEOTIDE SEQUENCE [LARGE SCALE GENOMIC DNA]</scope>
    <source>
        <strain evidence="9 10">BBE-744-WT-12</strain>
    </source>
</reference>
<accession>A0A844G2H0</accession>
<evidence type="ECO:0000256" key="5">
    <source>
        <dbReference type="ARBA" id="ARBA00035648"/>
    </source>
</evidence>
<dbReference type="PANTHER" id="PTHR30636:SF3">
    <property type="entry name" value="UPF0701 PROTEIN YICC"/>
    <property type="match status" value="1"/>
</dbReference>
<dbReference type="GO" id="GO:0016787">
    <property type="term" value="F:hydrolase activity"/>
    <property type="evidence" value="ECO:0007669"/>
    <property type="project" value="UniProtKB-KW"/>
</dbReference>
<dbReference type="EMBL" id="VUNS01000013">
    <property type="protein sequence ID" value="MST97867.1"/>
    <property type="molecule type" value="Genomic_DNA"/>
</dbReference>
<evidence type="ECO:0000256" key="3">
    <source>
        <dbReference type="ARBA" id="ARBA00022759"/>
    </source>
</evidence>
<evidence type="ECO:0000256" key="4">
    <source>
        <dbReference type="ARBA" id="ARBA00022801"/>
    </source>
</evidence>
<dbReference type="Pfam" id="PF03755">
    <property type="entry name" value="YicC-like_N"/>
    <property type="match status" value="1"/>
</dbReference>
<comment type="similarity">
    <text evidence="5">Belongs to the YicC/YloC family.</text>
</comment>
<organism evidence="9 10">
    <name type="scientific">Victivallis lenta</name>
    <dbReference type="NCBI Taxonomy" id="2606640"/>
    <lineage>
        <taxon>Bacteria</taxon>
        <taxon>Pseudomonadati</taxon>
        <taxon>Lentisphaerota</taxon>
        <taxon>Lentisphaeria</taxon>
        <taxon>Victivallales</taxon>
        <taxon>Victivallaceae</taxon>
        <taxon>Victivallis</taxon>
    </lineage>
</organism>
<evidence type="ECO:0000259" key="7">
    <source>
        <dbReference type="Pfam" id="PF03755"/>
    </source>
</evidence>
<keyword evidence="4" id="KW-0378">Hydrolase</keyword>
<keyword evidence="2" id="KW-0540">Nuclease</keyword>
<gene>
    <name evidence="9" type="ORF">FYJ85_12550</name>
</gene>
<evidence type="ECO:0000256" key="6">
    <source>
        <dbReference type="SAM" id="MobiDB-lite"/>
    </source>
</evidence>
<dbReference type="NCBIfam" id="TIGR00255">
    <property type="entry name" value="YicC/YloC family endoribonuclease"/>
    <property type="match status" value="1"/>
</dbReference>
<comment type="cofactor">
    <cofactor evidence="1">
        <name>a divalent metal cation</name>
        <dbReference type="ChEBI" id="CHEBI:60240"/>
    </cofactor>
</comment>
<evidence type="ECO:0000313" key="9">
    <source>
        <dbReference type="EMBL" id="MST97867.1"/>
    </source>
</evidence>
<protein>
    <submittedName>
        <fullName evidence="9">YicC family protein</fullName>
    </submittedName>
</protein>
<dbReference type="InterPro" id="IPR013551">
    <property type="entry name" value="YicC-like_C"/>
</dbReference>
<feature type="domain" description="Endoribonuclease YicC-like C-terminal" evidence="8">
    <location>
        <begin position="217"/>
        <end position="335"/>
    </location>
</feature>
<dbReference type="InterPro" id="IPR005229">
    <property type="entry name" value="YicC/YloC-like"/>
</dbReference>
<proteinExistence type="inferred from homology"/>
<sequence length="335" mass="37488">MRRLRSNCRKRRRRGKRRRRSRSFRRKSRLRRAAARRTAAWRTAAMLSMTGFGKGEAEFDGIRVTAEISSVNRKQFELRVSAPSEFSEFEPLARRLVAEEVSRGSIQLKIGSSASAATAGNVVDAGFLAALIEAACRARREAGLDHAVQVEQLMMIPGVVAAARPDAQSPGMAAAYEQALRAALDGYREMREHEGAALKNDLESRERLLESLLAEIEPLAAEMNAGIKARLLARLEEEKIPVPGDDERLLKEVLFYADKADVTEEITRLHSHFGQFRRFLAESKPVGRSLDFLMQEMFREITTLGNKAGVPAVSPLVVAFKSELEKLREQIQNVE</sequence>
<dbReference type="Pfam" id="PF08340">
    <property type="entry name" value="YicC-like_C"/>
    <property type="match status" value="1"/>
</dbReference>
<comment type="caution">
    <text evidence="9">The sequence shown here is derived from an EMBL/GenBank/DDBJ whole genome shotgun (WGS) entry which is preliminary data.</text>
</comment>
<keyword evidence="10" id="KW-1185">Reference proteome</keyword>
<evidence type="ECO:0000256" key="2">
    <source>
        <dbReference type="ARBA" id="ARBA00022722"/>
    </source>
</evidence>
<evidence type="ECO:0000256" key="1">
    <source>
        <dbReference type="ARBA" id="ARBA00001968"/>
    </source>
</evidence>
<keyword evidence="3" id="KW-0255">Endonuclease</keyword>
<dbReference type="PANTHER" id="PTHR30636">
    <property type="entry name" value="UPF0701 PROTEIN YICC"/>
    <property type="match status" value="1"/>
</dbReference>
<name>A0A844G2H0_9BACT</name>
<dbReference type="InterPro" id="IPR013527">
    <property type="entry name" value="YicC-like_N"/>
</dbReference>
<feature type="domain" description="Endoribonuclease YicC-like N-terminal" evidence="7">
    <location>
        <begin position="46"/>
        <end position="199"/>
    </location>
</feature>
<dbReference type="GO" id="GO:0004521">
    <property type="term" value="F:RNA endonuclease activity"/>
    <property type="evidence" value="ECO:0007669"/>
    <property type="project" value="InterPro"/>
</dbReference>